<dbReference type="InterPro" id="IPR002213">
    <property type="entry name" value="UDP_glucos_trans"/>
</dbReference>
<accession>A0AAW0D2N8</accession>
<dbReference type="CDD" id="cd03784">
    <property type="entry name" value="GT1_Gtf-like"/>
    <property type="match status" value="1"/>
</dbReference>
<keyword evidence="4" id="KW-1185">Reference proteome</keyword>
<evidence type="ECO:0000256" key="2">
    <source>
        <dbReference type="ARBA" id="ARBA00022679"/>
    </source>
</evidence>
<keyword evidence="2" id="KW-0808">Transferase</keyword>
<dbReference type="Pfam" id="PF00201">
    <property type="entry name" value="UDPGT"/>
    <property type="match status" value="1"/>
</dbReference>
<sequence length="488" mass="54728">MARVSNIHRHILLHAIDHWGHNKPLIAFAVRIAEARDDVSITLLTTVVMYAKIKGELSKLREDQIARIEPRINIINLSENREDIIAPLPEFNAAFDALWRSKPLVCLTSTRTVGGLPPPCVAVIDSFAGYAVDAIRQSAGNRIAILLWRTSPAGSILRHNGPSKYGGLGDQHSTQALRCSGELVQIPGAPPMFDYEWHPQEVYRLTQLGDLWQQAQENIRNTDGVLNVSCSAYEENAISAAREWYESIGKVWYSVGPLSIPPRIDNFREKEAQFLDKMAEQFGDRSVIYIAFGSIPWQTVPDKLWPAIDVFIAHGVPFLLANASRVAPEKRQMILESGIGLAVEWANQEQILAHHATGWFITHGGWNSIQEALIHRVPLIFWPNHSDQPYNAAMVTLKHEAGFELLSIRRESSGIPYRSHTGVVEIPSFTFEGVKQEITSLLTKLRTVEGSRIRANFEVVGQRINAAWDNGNESRHEFGLFLKSFVDN</sequence>
<evidence type="ECO:0000313" key="3">
    <source>
        <dbReference type="EMBL" id="KAK7045957.1"/>
    </source>
</evidence>
<protein>
    <recommendedName>
        <fullName evidence="5">UDP-Glycosyltransferase/glycogen phosphorylase</fullName>
    </recommendedName>
</protein>
<dbReference type="Gene3D" id="3.40.50.2000">
    <property type="entry name" value="Glycogen Phosphorylase B"/>
    <property type="match status" value="2"/>
</dbReference>
<comment type="similarity">
    <text evidence="1">Belongs to the UDP-glycosyltransferase family.</text>
</comment>
<organism evidence="3 4">
    <name type="scientific">Paramarasmius palmivorus</name>
    <dbReference type="NCBI Taxonomy" id="297713"/>
    <lineage>
        <taxon>Eukaryota</taxon>
        <taxon>Fungi</taxon>
        <taxon>Dikarya</taxon>
        <taxon>Basidiomycota</taxon>
        <taxon>Agaricomycotina</taxon>
        <taxon>Agaricomycetes</taxon>
        <taxon>Agaricomycetidae</taxon>
        <taxon>Agaricales</taxon>
        <taxon>Marasmiineae</taxon>
        <taxon>Marasmiaceae</taxon>
        <taxon>Paramarasmius</taxon>
    </lineage>
</organism>
<dbReference type="EMBL" id="JAYKXP010000022">
    <property type="protein sequence ID" value="KAK7045957.1"/>
    <property type="molecule type" value="Genomic_DNA"/>
</dbReference>
<dbReference type="GO" id="GO:0035251">
    <property type="term" value="F:UDP-glucosyltransferase activity"/>
    <property type="evidence" value="ECO:0007669"/>
    <property type="project" value="TreeGrafter"/>
</dbReference>
<dbReference type="SUPFAM" id="SSF53756">
    <property type="entry name" value="UDP-Glycosyltransferase/glycogen phosphorylase"/>
    <property type="match status" value="1"/>
</dbReference>
<dbReference type="AlphaFoldDB" id="A0AAW0D2N8"/>
<dbReference type="PANTHER" id="PTHR48047">
    <property type="entry name" value="GLYCOSYLTRANSFERASE"/>
    <property type="match status" value="1"/>
</dbReference>
<proteinExistence type="inferred from homology"/>
<evidence type="ECO:0000313" key="4">
    <source>
        <dbReference type="Proteomes" id="UP001383192"/>
    </source>
</evidence>
<dbReference type="Proteomes" id="UP001383192">
    <property type="component" value="Unassembled WGS sequence"/>
</dbReference>
<reference evidence="3 4" key="1">
    <citation type="submission" date="2024-01" db="EMBL/GenBank/DDBJ databases">
        <title>A draft genome for a cacao thread blight-causing isolate of Paramarasmius palmivorus.</title>
        <authorList>
            <person name="Baruah I.K."/>
            <person name="Bukari Y."/>
            <person name="Amoako-Attah I."/>
            <person name="Meinhardt L.W."/>
            <person name="Bailey B.A."/>
            <person name="Cohen S.P."/>
        </authorList>
    </citation>
    <scope>NUCLEOTIDE SEQUENCE [LARGE SCALE GENOMIC DNA]</scope>
    <source>
        <strain evidence="3 4">GH-12</strain>
    </source>
</reference>
<evidence type="ECO:0000256" key="1">
    <source>
        <dbReference type="ARBA" id="ARBA00009995"/>
    </source>
</evidence>
<name>A0AAW0D2N8_9AGAR</name>
<evidence type="ECO:0008006" key="5">
    <source>
        <dbReference type="Google" id="ProtNLM"/>
    </source>
</evidence>
<comment type="caution">
    <text evidence="3">The sequence shown here is derived from an EMBL/GenBank/DDBJ whole genome shotgun (WGS) entry which is preliminary data.</text>
</comment>
<gene>
    <name evidence="3" type="ORF">VNI00_006952</name>
</gene>